<keyword evidence="6" id="KW-1185">Reference proteome</keyword>
<dbReference type="InterPro" id="IPR038765">
    <property type="entry name" value="Papain-like_cys_pep_sf"/>
</dbReference>
<dbReference type="Pfam" id="PF02902">
    <property type="entry name" value="Peptidase_C48"/>
    <property type="match status" value="1"/>
</dbReference>
<dbReference type="PROSITE" id="PS50600">
    <property type="entry name" value="ULP_PROTEASE"/>
    <property type="match status" value="1"/>
</dbReference>
<accession>A0ABY1AZ92</accession>
<evidence type="ECO:0000313" key="5">
    <source>
        <dbReference type="EMBL" id="SEP37727.1"/>
    </source>
</evidence>
<dbReference type="Proteomes" id="UP000198939">
    <property type="component" value="Unassembled WGS sequence"/>
</dbReference>
<name>A0ABY1AZ92_9HYPH</name>
<feature type="domain" description="Ubiquitin-like protease family profile" evidence="4">
    <location>
        <begin position="1"/>
        <end position="191"/>
    </location>
</feature>
<dbReference type="InterPro" id="IPR003653">
    <property type="entry name" value="Peptidase_C48_C"/>
</dbReference>
<protein>
    <submittedName>
        <fullName evidence="5">Ulp1 protease family, C-terminal catalytic domain</fullName>
    </submittedName>
</protein>
<keyword evidence="3" id="KW-0788">Thiol protease</keyword>
<dbReference type="PANTHER" id="PTHR46468:SF1">
    <property type="entry name" value="SENTRIN-SPECIFIC PROTEASE 8"/>
    <property type="match status" value="1"/>
</dbReference>
<evidence type="ECO:0000313" key="6">
    <source>
        <dbReference type="Proteomes" id="UP000198939"/>
    </source>
</evidence>
<reference evidence="5 6" key="1">
    <citation type="submission" date="2016-10" db="EMBL/GenBank/DDBJ databases">
        <authorList>
            <person name="Varghese N."/>
            <person name="Submissions S."/>
        </authorList>
    </citation>
    <scope>NUCLEOTIDE SEQUENCE [LARGE SCALE GENOMIC DNA]</scope>
    <source>
        <strain evidence="5 6">CGMCC 1.7071</strain>
    </source>
</reference>
<gene>
    <name evidence="5" type="ORF">SAMN05216228_11451</name>
</gene>
<dbReference type="Gene3D" id="3.40.395.10">
    <property type="entry name" value="Adenoviral Proteinase, Chain A"/>
    <property type="match status" value="1"/>
</dbReference>
<dbReference type="EMBL" id="FOCV01000145">
    <property type="protein sequence ID" value="SEP37727.1"/>
    <property type="molecule type" value="Genomic_DNA"/>
</dbReference>
<keyword evidence="1 5" id="KW-0645">Protease</keyword>
<evidence type="ECO:0000256" key="1">
    <source>
        <dbReference type="ARBA" id="ARBA00022670"/>
    </source>
</evidence>
<comment type="caution">
    <text evidence="5">The sequence shown here is derived from an EMBL/GenBank/DDBJ whole genome shotgun (WGS) entry which is preliminary data.</text>
</comment>
<organism evidence="5 6">
    <name type="scientific">Rhizobium tibeticum</name>
    <dbReference type="NCBI Taxonomy" id="501024"/>
    <lineage>
        <taxon>Bacteria</taxon>
        <taxon>Pseudomonadati</taxon>
        <taxon>Pseudomonadota</taxon>
        <taxon>Alphaproteobacteria</taxon>
        <taxon>Hyphomicrobiales</taxon>
        <taxon>Rhizobiaceae</taxon>
        <taxon>Rhizobium/Agrobacterium group</taxon>
        <taxon>Rhizobium</taxon>
    </lineage>
</organism>
<dbReference type="InterPro" id="IPR044613">
    <property type="entry name" value="Nep1/2-like"/>
</dbReference>
<dbReference type="GO" id="GO:0006508">
    <property type="term" value="P:proteolysis"/>
    <property type="evidence" value="ECO:0007669"/>
    <property type="project" value="UniProtKB-KW"/>
</dbReference>
<sequence>MDALTRSRSNAAPNLHGTRLNSATHTVFDAEHIGDNLLVGSAPIPLWLEDEHIAADFALLGEALHRASPDIAARTRLVMPVVAHFLRVALEPAEAAADYHDIIEGGTASFVFLPISNAVDDGGGTHWSLLFVDLRGHQPVAYHYDSAGTLNSAHAKGLAARLGARLDRVRMAQQDNGYDCGVFVVDATRALAARLAEGERPGSQPLHLDTLVADRQALLDRLTAPSNARVELASSSRSRERSYGGR</sequence>
<dbReference type="PANTHER" id="PTHR46468">
    <property type="entry name" value="SENTRIN-SPECIFIC PROTEASE 8"/>
    <property type="match status" value="1"/>
</dbReference>
<dbReference type="GO" id="GO:0008233">
    <property type="term" value="F:peptidase activity"/>
    <property type="evidence" value="ECO:0007669"/>
    <property type="project" value="UniProtKB-KW"/>
</dbReference>
<proteinExistence type="predicted"/>
<keyword evidence="2" id="KW-0378">Hydrolase</keyword>
<evidence type="ECO:0000259" key="4">
    <source>
        <dbReference type="PROSITE" id="PS50600"/>
    </source>
</evidence>
<evidence type="ECO:0000256" key="3">
    <source>
        <dbReference type="ARBA" id="ARBA00022807"/>
    </source>
</evidence>
<dbReference type="SUPFAM" id="SSF54001">
    <property type="entry name" value="Cysteine proteinases"/>
    <property type="match status" value="1"/>
</dbReference>
<evidence type="ECO:0000256" key="2">
    <source>
        <dbReference type="ARBA" id="ARBA00022801"/>
    </source>
</evidence>